<feature type="transmembrane region" description="Helical" evidence="1">
    <location>
        <begin position="112"/>
        <end position="134"/>
    </location>
</feature>
<dbReference type="EMBL" id="CP063078">
    <property type="protein sequence ID" value="QOQ87582.1"/>
    <property type="molecule type" value="Genomic_DNA"/>
</dbReference>
<keyword evidence="1" id="KW-0812">Transmembrane</keyword>
<dbReference type="Proteomes" id="UP000594749">
    <property type="component" value="Chromosome"/>
</dbReference>
<gene>
    <name evidence="2" type="ORF">IMC76_01870</name>
</gene>
<dbReference type="RefSeq" id="WP_025803149.1">
    <property type="nucleotide sequence ID" value="NZ_CP053842.1"/>
</dbReference>
<organism evidence="2 3">
    <name type="scientific">Campylobacter corcagiensis</name>
    <dbReference type="NCBI Taxonomy" id="1448857"/>
    <lineage>
        <taxon>Bacteria</taxon>
        <taxon>Pseudomonadati</taxon>
        <taxon>Campylobacterota</taxon>
        <taxon>Epsilonproteobacteria</taxon>
        <taxon>Campylobacterales</taxon>
        <taxon>Campylobacteraceae</taxon>
        <taxon>Campylobacter</taxon>
    </lineage>
</organism>
<feature type="transmembrane region" description="Helical" evidence="1">
    <location>
        <begin position="6"/>
        <end position="27"/>
    </location>
</feature>
<dbReference type="OrthoDB" id="9945476at2"/>
<feature type="transmembrane region" description="Helical" evidence="1">
    <location>
        <begin position="39"/>
        <end position="61"/>
    </location>
</feature>
<proteinExistence type="predicted"/>
<evidence type="ECO:0000313" key="3">
    <source>
        <dbReference type="Proteomes" id="UP000594749"/>
    </source>
</evidence>
<sequence>MALPLVGALPAIISGIGTAVAFIIKFFKDKIVWFLLKLPSFMAIIFINGILFVFLVLYYGAIIKILLDVYGFIDQFLDYLTFKNTNSEIANMVRDMLGASLFFQALNDSLNIFKLVVSSVFISFAYFVGTKALLSFRKSILSLVITTI</sequence>
<evidence type="ECO:0000256" key="1">
    <source>
        <dbReference type="SAM" id="Phobius"/>
    </source>
</evidence>
<keyword evidence="1" id="KW-1133">Transmembrane helix</keyword>
<reference evidence="2 3" key="1">
    <citation type="submission" date="2020-10" db="EMBL/GenBank/DDBJ databases">
        <title>Campylobacter and Helicobacter PacBio genomes.</title>
        <authorList>
            <person name="Lane C."/>
        </authorList>
    </citation>
    <scope>NUCLEOTIDE SEQUENCE [LARGE SCALE GENOMIC DNA]</scope>
    <source>
        <strain evidence="2 3">2016D-0077</strain>
    </source>
</reference>
<name>A0A7M1LG67_9BACT</name>
<protein>
    <submittedName>
        <fullName evidence="2">Uncharacterized protein</fullName>
    </submittedName>
</protein>
<evidence type="ECO:0000313" key="2">
    <source>
        <dbReference type="EMBL" id="QOQ87582.1"/>
    </source>
</evidence>
<keyword evidence="1" id="KW-0472">Membrane</keyword>
<keyword evidence="3" id="KW-1185">Reference proteome</keyword>
<accession>A0A7M1LG67</accession>
<dbReference type="AlphaFoldDB" id="A0A7M1LG67"/>